<reference evidence="1" key="1">
    <citation type="submission" date="2022-10" db="EMBL/GenBank/DDBJ databases">
        <title>Genome Sequence of Xylaria curta.</title>
        <authorList>
            <person name="Buettner E."/>
        </authorList>
    </citation>
    <scope>NUCLEOTIDE SEQUENCE</scope>
    <source>
        <strain evidence="1">Babe10</strain>
    </source>
</reference>
<comment type="caution">
    <text evidence="1">The sequence shown here is derived from an EMBL/GenBank/DDBJ whole genome shotgun (WGS) entry which is preliminary data.</text>
</comment>
<name>A0ACC1PC83_9PEZI</name>
<keyword evidence="2" id="KW-1185">Reference proteome</keyword>
<sequence length="204" mass="22882">MPSIDYSKWDNIDVESEPEEGMDRPTPTPKALSSSTLDSVQAVVVRCDVERLRNSIWSAITIPTDHIVFSQPVPPIPELIEIPLVFYRVGTRSTHRADLDNQIITYINIDANSGFAPPEWQSHVGTVITARKDRKSLLPIHLEGIWMYCDHILDLFGEGHHHNCTTGGLSRSGGGATSRNKPQPRGFRVWSRLIRFKAVEVPYG</sequence>
<protein>
    <submittedName>
        <fullName evidence="1">Uncharacterized protein</fullName>
    </submittedName>
</protein>
<proteinExistence type="predicted"/>
<evidence type="ECO:0000313" key="1">
    <source>
        <dbReference type="EMBL" id="KAJ2990037.1"/>
    </source>
</evidence>
<accession>A0ACC1PC83</accession>
<evidence type="ECO:0000313" key="2">
    <source>
        <dbReference type="Proteomes" id="UP001143856"/>
    </source>
</evidence>
<dbReference type="Proteomes" id="UP001143856">
    <property type="component" value="Unassembled WGS sequence"/>
</dbReference>
<organism evidence="1 2">
    <name type="scientific">Xylaria curta</name>
    <dbReference type="NCBI Taxonomy" id="42375"/>
    <lineage>
        <taxon>Eukaryota</taxon>
        <taxon>Fungi</taxon>
        <taxon>Dikarya</taxon>
        <taxon>Ascomycota</taxon>
        <taxon>Pezizomycotina</taxon>
        <taxon>Sordariomycetes</taxon>
        <taxon>Xylariomycetidae</taxon>
        <taxon>Xylariales</taxon>
        <taxon>Xylariaceae</taxon>
        <taxon>Xylaria</taxon>
    </lineage>
</organism>
<dbReference type="EMBL" id="JAPDGR010000461">
    <property type="protein sequence ID" value="KAJ2990037.1"/>
    <property type="molecule type" value="Genomic_DNA"/>
</dbReference>
<gene>
    <name evidence="1" type="ORF">NUW58_g3158</name>
</gene>